<accession>A0A8S5SGI4</accession>
<evidence type="ECO:0008006" key="2">
    <source>
        <dbReference type="Google" id="ProtNLM"/>
    </source>
</evidence>
<evidence type="ECO:0000313" key="1">
    <source>
        <dbReference type="EMBL" id="DAF49759.1"/>
    </source>
</evidence>
<organism evidence="1">
    <name type="scientific">Siphoviridae sp. ctXfh4</name>
    <dbReference type="NCBI Taxonomy" id="2827887"/>
    <lineage>
        <taxon>Viruses</taxon>
        <taxon>Duplodnaviria</taxon>
        <taxon>Heunggongvirae</taxon>
        <taxon>Uroviricota</taxon>
        <taxon>Caudoviricetes</taxon>
    </lineage>
</organism>
<sequence length="909" mass="102256">MILRGEFRDLSDELLTVIIKSGSGGTVKEIGKDGLYFSSEPVLIVESIEDITEHVIRKSATINLVVDDYLGDLLFTGAARDIVVNIWKGSECIFAGYVEPATFSQPFNSNVDEFTLNCTDFLSTLQYTSYKNIVPLNYRQAVQEAGSTSFMEVLGRIFDTSGLNLSNNKKPRLLYDQSKGTAMGKEGTVFEELSISELFIIGKDEDSTWKNEDLLKEVLQFLNLHIRQEGLDFYIYDWDTLVQGKEVEWLDIMTGEVVSKQPQSIIINPEHYAGSDTSLSTSEVVNQFQLSCSLEGQDTIIESPLAEDSLKSHYRGQQLILTEISSLGSGKSAHSAFLDAVNGRPTTYDALTETDFYMRSMYNPTWKLRRSEDMLEVDENGTGINQHKVAQYLRDHPLTPALLRLGSVERKAKATDNSPTSKIDTDNYLVISVGGNENDTEQGHKPSDNDLKNCNPLLEYVGTKSGGVFSPPDSETTNYLVFSGSLLLQPILYESGMSRASRVSSYDQILKHGATRTQGAKAVVPFYDPPRTETIYDMRDLNSNLVRSEGNDEGRYYTRKHYSARLNTDKPTYNSGGSYFQPWTKDKAAQGLKFEYSSVGDSTDKFSKLPILECELKIGNKYCVETVLDVYGDSKFEWLTLDEIKARPDLTYQDNGTTTYKTTFSLGINPKIGDFIIGQGHSLQNTIDYTMNLQKEGTAIPIKQSDRLSGKVSFKIISPIQLVWDKIVRRHPTFFRSTKWTNNSRYVLAHTENIIIKNFACNIVSDNGKQESTSDNDLIYSSAAQTKYINKHDGTEFKFITQLSSSEAVEKGIKNEVYLNSVFNTSTSLPVRSIYNKVLDETGKAEEHYVSQYYNFMSRPRLKVEVTMNDTGIDFTSTYQSKTLGKKFLVQSVSRDIRNKTARITLLEI</sequence>
<dbReference type="EMBL" id="BK032587">
    <property type="protein sequence ID" value="DAF49759.1"/>
    <property type="molecule type" value="Genomic_DNA"/>
</dbReference>
<reference evidence="1" key="1">
    <citation type="journal article" date="2021" name="Proc. Natl. Acad. Sci. U.S.A.">
        <title>A Catalog of Tens of Thousands of Viruses from Human Metagenomes Reveals Hidden Associations with Chronic Diseases.</title>
        <authorList>
            <person name="Tisza M.J."/>
            <person name="Buck C.B."/>
        </authorList>
    </citation>
    <scope>NUCLEOTIDE SEQUENCE</scope>
    <source>
        <strain evidence="1">CtXfh4</strain>
    </source>
</reference>
<protein>
    <recommendedName>
        <fullName evidence="2">Tail protein</fullName>
    </recommendedName>
</protein>
<proteinExistence type="predicted"/>
<name>A0A8S5SGI4_9CAUD</name>